<keyword evidence="11" id="KW-0539">Nucleus</keyword>
<keyword evidence="7" id="KW-0862">Zinc</keyword>
<dbReference type="FunFam" id="3.30.160.60:FF:001239">
    <property type="entry name" value="Zinc finger protein 615"/>
    <property type="match status" value="1"/>
</dbReference>
<keyword evidence="13" id="KW-0175">Coiled coil</keyword>
<dbReference type="Pfam" id="PF00096">
    <property type="entry name" value="zf-C2H2"/>
    <property type="match status" value="8"/>
</dbReference>
<accession>A0ABD1JJ53</accession>
<feature type="compositionally biased region" description="Basic and acidic residues" evidence="14">
    <location>
        <begin position="173"/>
        <end position="184"/>
    </location>
</feature>
<dbReference type="AlphaFoldDB" id="A0ABD1JJ53"/>
<dbReference type="SMART" id="SM00355">
    <property type="entry name" value="ZnF_C2H2"/>
    <property type="match status" value="10"/>
</dbReference>
<feature type="domain" description="C2H2-type" evidence="15">
    <location>
        <begin position="411"/>
        <end position="438"/>
    </location>
</feature>
<evidence type="ECO:0000256" key="13">
    <source>
        <dbReference type="SAM" id="Coils"/>
    </source>
</evidence>
<keyword evidence="8" id="KW-0805">Transcription regulation</keyword>
<dbReference type="PANTHER" id="PTHR24381">
    <property type="entry name" value="ZINC FINGER PROTEIN"/>
    <property type="match status" value="1"/>
</dbReference>
<feature type="domain" description="C2H2-type" evidence="15">
    <location>
        <begin position="327"/>
        <end position="354"/>
    </location>
</feature>
<feature type="domain" description="C2H2-type" evidence="15">
    <location>
        <begin position="439"/>
        <end position="466"/>
    </location>
</feature>
<dbReference type="Pfam" id="PF13912">
    <property type="entry name" value="zf-C2H2_6"/>
    <property type="match status" value="1"/>
</dbReference>
<sequence>MAADPDLALQDLLKLREREVDFLSALRELIESNWRLKLQVEDLQKRLKEKDGELTEANETIEALRADVHTLQKQVELQKSNGKDVLEQAPHTSDNAIQAEVDTDPPTTPTSSTRSIICLEADSGTKKRSSLEVSVGQLDHSGWTLRKDPQGHDDSVASDADDADNDGDNDSDYTPRSEDIHSCSDDNCMSTPSKKQWQEKRTTVKRRCHTCGVCNKSFWKLAALRLHQRKHNDKKTSPQKRQPKRQCQLAEEQNVVEEEEEQRPSCAKPHKCKECGKSFMTISHLRAHHRIHTGEKPYPCSLCEKTFAQKASAVTHLVSHASKATPVPCPHCKVTFTSSILLRQHIMAHRKEKRGVCSKCDLTFPSRAELKRHKVTHDAERTLSCAYCDKKFRNTSGLKDHERTHTGEKPYLCDDCGRSFSCAQHLKTHRRTHTGEKPFRCDECGESFAQGITLRKHQLRHTGERPHLCSLCGKAFARPEVLKTHLRVHTGEKPYTCPQCGQRFGYVRTLQSHQLRMHPEAEVPVESGTEATH</sequence>
<protein>
    <recommendedName>
        <fullName evidence="15">C2H2-type domain-containing protein</fullName>
    </recommendedName>
</protein>
<keyword evidence="5" id="KW-0677">Repeat</keyword>
<evidence type="ECO:0000256" key="5">
    <source>
        <dbReference type="ARBA" id="ARBA00022737"/>
    </source>
</evidence>
<dbReference type="GO" id="GO:0045893">
    <property type="term" value="P:positive regulation of DNA-templated transcription"/>
    <property type="evidence" value="ECO:0007669"/>
    <property type="project" value="UniProtKB-ARBA"/>
</dbReference>
<dbReference type="GO" id="GO:0005634">
    <property type="term" value="C:nucleus"/>
    <property type="evidence" value="ECO:0007669"/>
    <property type="project" value="UniProtKB-SubCell"/>
</dbReference>
<comment type="similarity">
    <text evidence="3">Belongs to the krueppel C2H2-type zinc-finger protein family.</text>
</comment>
<keyword evidence="6 12" id="KW-0863">Zinc-finger</keyword>
<keyword evidence="17" id="KW-1185">Reference proteome</keyword>
<evidence type="ECO:0000256" key="14">
    <source>
        <dbReference type="SAM" id="MobiDB-lite"/>
    </source>
</evidence>
<organism evidence="16 17">
    <name type="scientific">Coilia grayii</name>
    <name type="common">Gray's grenadier anchovy</name>
    <dbReference type="NCBI Taxonomy" id="363190"/>
    <lineage>
        <taxon>Eukaryota</taxon>
        <taxon>Metazoa</taxon>
        <taxon>Chordata</taxon>
        <taxon>Craniata</taxon>
        <taxon>Vertebrata</taxon>
        <taxon>Euteleostomi</taxon>
        <taxon>Actinopterygii</taxon>
        <taxon>Neopterygii</taxon>
        <taxon>Teleostei</taxon>
        <taxon>Clupei</taxon>
        <taxon>Clupeiformes</taxon>
        <taxon>Clupeoidei</taxon>
        <taxon>Engraulidae</taxon>
        <taxon>Coilinae</taxon>
        <taxon>Coilia</taxon>
    </lineage>
</organism>
<dbReference type="SUPFAM" id="SSF57667">
    <property type="entry name" value="beta-beta-alpha zinc fingers"/>
    <property type="match status" value="6"/>
</dbReference>
<gene>
    <name evidence="16" type="ORF">ACEWY4_017724</name>
</gene>
<dbReference type="InterPro" id="IPR013087">
    <property type="entry name" value="Znf_C2H2_type"/>
</dbReference>
<comment type="subcellular location">
    <subcellularLocation>
        <location evidence="2">Nucleus</location>
    </subcellularLocation>
</comment>
<dbReference type="GO" id="GO:0008270">
    <property type="term" value="F:zinc ion binding"/>
    <property type="evidence" value="ECO:0007669"/>
    <property type="project" value="UniProtKB-KW"/>
</dbReference>
<evidence type="ECO:0000256" key="12">
    <source>
        <dbReference type="PROSITE-ProRule" id="PRU00042"/>
    </source>
</evidence>
<evidence type="ECO:0000313" key="17">
    <source>
        <dbReference type="Proteomes" id="UP001591681"/>
    </source>
</evidence>
<dbReference type="GO" id="GO:0043565">
    <property type="term" value="F:sequence-specific DNA binding"/>
    <property type="evidence" value="ECO:0007669"/>
    <property type="project" value="UniProtKB-ARBA"/>
</dbReference>
<evidence type="ECO:0000256" key="6">
    <source>
        <dbReference type="ARBA" id="ARBA00022771"/>
    </source>
</evidence>
<dbReference type="PROSITE" id="PS00028">
    <property type="entry name" value="ZINC_FINGER_C2H2_1"/>
    <property type="match status" value="10"/>
</dbReference>
<evidence type="ECO:0000256" key="2">
    <source>
        <dbReference type="ARBA" id="ARBA00004123"/>
    </source>
</evidence>
<feature type="coiled-coil region" evidence="13">
    <location>
        <begin position="26"/>
        <end position="81"/>
    </location>
</feature>
<feature type="region of interest" description="Disordered" evidence="14">
    <location>
        <begin position="142"/>
        <end position="196"/>
    </location>
</feature>
<evidence type="ECO:0000256" key="3">
    <source>
        <dbReference type="ARBA" id="ARBA00006991"/>
    </source>
</evidence>
<keyword evidence="4" id="KW-0479">Metal-binding</keyword>
<feature type="domain" description="C2H2-type" evidence="15">
    <location>
        <begin position="298"/>
        <end position="325"/>
    </location>
</feature>
<dbReference type="FunFam" id="3.30.160.60:FF:000446">
    <property type="entry name" value="Zinc finger protein"/>
    <property type="match status" value="1"/>
</dbReference>
<evidence type="ECO:0000256" key="1">
    <source>
        <dbReference type="ARBA" id="ARBA00003767"/>
    </source>
</evidence>
<evidence type="ECO:0000256" key="8">
    <source>
        <dbReference type="ARBA" id="ARBA00023015"/>
    </source>
</evidence>
<dbReference type="FunFam" id="3.30.160.60:FF:001119">
    <property type="entry name" value="zinc finger protein 408"/>
    <property type="match status" value="1"/>
</dbReference>
<feature type="region of interest" description="Disordered" evidence="14">
    <location>
        <begin position="92"/>
        <end position="116"/>
    </location>
</feature>
<feature type="compositionally biased region" description="Basic and acidic residues" evidence="14">
    <location>
        <begin position="145"/>
        <end position="155"/>
    </location>
</feature>
<proteinExistence type="inferred from homology"/>
<dbReference type="InterPro" id="IPR036236">
    <property type="entry name" value="Znf_C2H2_sf"/>
</dbReference>
<dbReference type="FunFam" id="3.30.160.60:FF:002343">
    <property type="entry name" value="Zinc finger protein 33A"/>
    <property type="match status" value="1"/>
</dbReference>
<feature type="compositionally biased region" description="Basic residues" evidence="14">
    <location>
        <begin position="229"/>
        <end position="244"/>
    </location>
</feature>
<evidence type="ECO:0000256" key="10">
    <source>
        <dbReference type="ARBA" id="ARBA00023163"/>
    </source>
</evidence>
<reference evidence="16 17" key="1">
    <citation type="submission" date="2024-09" db="EMBL/GenBank/DDBJ databases">
        <title>A chromosome-level genome assembly of Gray's grenadier anchovy, Coilia grayii.</title>
        <authorList>
            <person name="Fu Z."/>
        </authorList>
    </citation>
    <scope>NUCLEOTIDE SEQUENCE [LARGE SCALE GENOMIC DNA]</scope>
    <source>
        <strain evidence="16">G4</strain>
        <tissue evidence="16">Muscle</tissue>
    </source>
</reference>
<dbReference type="PROSITE" id="PS50157">
    <property type="entry name" value="ZINC_FINGER_C2H2_2"/>
    <property type="match status" value="10"/>
</dbReference>
<dbReference type="Proteomes" id="UP001591681">
    <property type="component" value="Unassembled WGS sequence"/>
</dbReference>
<dbReference type="FunFam" id="3.30.160.60:FF:000634">
    <property type="entry name" value="Zinc finger X-chromosomal protein"/>
    <property type="match status" value="1"/>
</dbReference>
<evidence type="ECO:0000313" key="16">
    <source>
        <dbReference type="EMBL" id="KAL2086665.1"/>
    </source>
</evidence>
<evidence type="ECO:0000256" key="9">
    <source>
        <dbReference type="ARBA" id="ARBA00023125"/>
    </source>
</evidence>
<feature type="domain" description="C2H2-type" evidence="15">
    <location>
        <begin position="467"/>
        <end position="494"/>
    </location>
</feature>
<feature type="domain" description="C2H2-type" evidence="15">
    <location>
        <begin position="355"/>
        <end position="382"/>
    </location>
</feature>
<evidence type="ECO:0000256" key="11">
    <source>
        <dbReference type="ARBA" id="ARBA00023242"/>
    </source>
</evidence>
<feature type="region of interest" description="Disordered" evidence="14">
    <location>
        <begin position="229"/>
        <end position="262"/>
    </location>
</feature>
<feature type="domain" description="C2H2-type" evidence="15">
    <location>
        <begin position="495"/>
        <end position="523"/>
    </location>
</feature>
<evidence type="ECO:0000259" key="15">
    <source>
        <dbReference type="PROSITE" id="PS50157"/>
    </source>
</evidence>
<feature type="compositionally biased region" description="Polar residues" evidence="14">
    <location>
        <begin position="185"/>
        <end position="195"/>
    </location>
</feature>
<feature type="domain" description="C2H2-type" evidence="15">
    <location>
        <begin position="209"/>
        <end position="236"/>
    </location>
</feature>
<keyword evidence="10" id="KW-0804">Transcription</keyword>
<keyword evidence="9" id="KW-0238">DNA-binding</keyword>
<dbReference type="GO" id="GO:0005694">
    <property type="term" value="C:chromosome"/>
    <property type="evidence" value="ECO:0007669"/>
    <property type="project" value="UniProtKB-ARBA"/>
</dbReference>
<comment type="function">
    <text evidence="1">May be involved in transcriptional regulation.</text>
</comment>
<dbReference type="EMBL" id="JBHFQA010000015">
    <property type="protein sequence ID" value="KAL2086665.1"/>
    <property type="molecule type" value="Genomic_DNA"/>
</dbReference>
<dbReference type="FunFam" id="3.30.160.60:FF:001732">
    <property type="entry name" value="Zgc:162936"/>
    <property type="match status" value="1"/>
</dbReference>
<evidence type="ECO:0000256" key="7">
    <source>
        <dbReference type="ARBA" id="ARBA00022833"/>
    </source>
</evidence>
<comment type="caution">
    <text evidence="16">The sequence shown here is derived from an EMBL/GenBank/DDBJ whole genome shotgun (WGS) entry which is preliminary data.</text>
</comment>
<evidence type="ECO:0000256" key="4">
    <source>
        <dbReference type="ARBA" id="ARBA00022723"/>
    </source>
</evidence>
<feature type="domain" description="C2H2-type" evidence="15">
    <location>
        <begin position="270"/>
        <end position="297"/>
    </location>
</feature>
<dbReference type="Gene3D" id="3.30.160.60">
    <property type="entry name" value="Classic Zinc Finger"/>
    <property type="match status" value="9"/>
</dbReference>
<feature type="compositionally biased region" description="Acidic residues" evidence="14">
    <location>
        <begin position="159"/>
        <end position="171"/>
    </location>
</feature>
<feature type="domain" description="C2H2-type" evidence="15">
    <location>
        <begin position="383"/>
        <end position="410"/>
    </location>
</feature>
<dbReference type="PANTHER" id="PTHR24381:SF393">
    <property type="entry name" value="CHROMATIN-LINKED ADAPTOR FOR MSL PROTEINS, ISOFORM B"/>
    <property type="match status" value="1"/>
</dbReference>
<name>A0ABD1JJ53_9TELE</name>